<sequence>MDAVHRPRLTLGRLRTKRLNTLAVDHHLRIAEALLLVRAKASTLGQTANAGENIRRLQLLPGDWRDQNASHQKV</sequence>
<accession>A0A0A1Z1A1</accession>
<dbReference type="EMBL" id="ASGY01000075">
    <property type="protein sequence ID" value="KGE68070.1"/>
    <property type="molecule type" value="Genomic_DNA"/>
</dbReference>
<evidence type="ECO:0000313" key="1">
    <source>
        <dbReference type="EMBL" id="KGE68070.1"/>
    </source>
</evidence>
<proteinExistence type="predicted"/>
<gene>
    <name evidence="1" type="ORF">K814_0110555</name>
</gene>
<dbReference type="Proteomes" id="UP000030060">
    <property type="component" value="Unassembled WGS sequence"/>
</dbReference>
<dbReference type="AlphaFoldDB" id="A0A0A1Z1A1"/>
<comment type="caution">
    <text evidence="1">The sequence shown here is derived from an EMBL/GenBank/DDBJ whole genome shotgun (WGS) entry which is preliminary data.</text>
</comment>
<organism evidence="1 2">
    <name type="scientific">Pseudomonas fluorescens LMG 5329</name>
    <dbReference type="NCBI Taxonomy" id="1324332"/>
    <lineage>
        <taxon>Bacteria</taxon>
        <taxon>Pseudomonadati</taxon>
        <taxon>Pseudomonadota</taxon>
        <taxon>Gammaproteobacteria</taxon>
        <taxon>Pseudomonadales</taxon>
        <taxon>Pseudomonadaceae</taxon>
        <taxon>Pseudomonas</taxon>
    </lineage>
</organism>
<reference evidence="1 2" key="1">
    <citation type="journal article" date="2013" name="Genome Announc.">
        <title>Draft Genome Sequence of Pseudomonas fluorescens LMG 5329, a White Line-Inducing Principle-Producing Bioindicator for the Mushroom Pathogen Pseudomonas tolaasii.</title>
        <authorList>
            <person name="Ghequire M.G."/>
            <person name="Rokni-Zadeh H."/>
            <person name="Zarrineh P."/>
            <person name="De Mot R."/>
        </authorList>
    </citation>
    <scope>NUCLEOTIDE SEQUENCE [LARGE SCALE GENOMIC DNA]</scope>
    <source>
        <strain evidence="1 2">LMG 5329</strain>
    </source>
</reference>
<name>A0A0A1Z1A1_PSEFL</name>
<evidence type="ECO:0000313" key="2">
    <source>
        <dbReference type="Proteomes" id="UP000030060"/>
    </source>
</evidence>
<protein>
    <submittedName>
        <fullName evidence="1">Uncharacterized protein</fullName>
    </submittedName>
</protein>